<proteinExistence type="predicted"/>
<keyword evidence="1" id="KW-0732">Signal</keyword>
<feature type="signal peptide" evidence="1">
    <location>
        <begin position="1"/>
        <end position="16"/>
    </location>
</feature>
<evidence type="ECO:0000313" key="2">
    <source>
        <dbReference type="EMBL" id="KAK2097261.1"/>
    </source>
</evidence>
<evidence type="ECO:0000313" key="3">
    <source>
        <dbReference type="Proteomes" id="UP001266305"/>
    </source>
</evidence>
<comment type="caution">
    <text evidence="2">The sequence shown here is derived from an EMBL/GenBank/DDBJ whole genome shotgun (WGS) entry which is preliminary data.</text>
</comment>
<feature type="chain" id="PRO_5046852159" evidence="1">
    <location>
        <begin position="17"/>
        <end position="152"/>
    </location>
</feature>
<gene>
    <name evidence="2" type="ORF">P7K49_022712</name>
</gene>
<organism evidence="2 3">
    <name type="scientific">Saguinus oedipus</name>
    <name type="common">Cotton-top tamarin</name>
    <name type="synonym">Oedipomidas oedipus</name>
    <dbReference type="NCBI Taxonomy" id="9490"/>
    <lineage>
        <taxon>Eukaryota</taxon>
        <taxon>Metazoa</taxon>
        <taxon>Chordata</taxon>
        <taxon>Craniata</taxon>
        <taxon>Vertebrata</taxon>
        <taxon>Euteleostomi</taxon>
        <taxon>Mammalia</taxon>
        <taxon>Eutheria</taxon>
        <taxon>Euarchontoglires</taxon>
        <taxon>Primates</taxon>
        <taxon>Haplorrhini</taxon>
        <taxon>Platyrrhini</taxon>
        <taxon>Cebidae</taxon>
        <taxon>Callitrichinae</taxon>
        <taxon>Saguinus</taxon>
    </lineage>
</organism>
<accession>A0ABQ9UJM4</accession>
<name>A0ABQ9UJM4_SAGOE</name>
<reference evidence="2 3" key="1">
    <citation type="submission" date="2023-05" db="EMBL/GenBank/DDBJ databases">
        <title>B98-5 Cell Line De Novo Hybrid Assembly: An Optical Mapping Approach.</title>
        <authorList>
            <person name="Kananen K."/>
            <person name="Auerbach J.A."/>
            <person name="Kautto E."/>
            <person name="Blachly J.S."/>
        </authorList>
    </citation>
    <scope>NUCLEOTIDE SEQUENCE [LARGE SCALE GENOMIC DNA]</scope>
    <source>
        <strain evidence="2">B95-8</strain>
        <tissue evidence="2">Cell line</tissue>
    </source>
</reference>
<sequence length="152" mass="15681">MAAAVLMSLFHHVLEGADSPGTFPLKAAFSMETLVLGLSCGAEQDWDPRRAPPPPLLVPLFLGMLAPHSTSACSVATSVSAPPGGSLNVTSSCGYLCFHALTEWRVPSSSPCCHLSAASCGLLGHFSGSSPIPCGHPLQCLPPWAPSQCLLS</sequence>
<evidence type="ECO:0000256" key="1">
    <source>
        <dbReference type="SAM" id="SignalP"/>
    </source>
</evidence>
<keyword evidence="3" id="KW-1185">Reference proteome</keyword>
<dbReference type="EMBL" id="JASSZA010000011">
    <property type="protein sequence ID" value="KAK2097261.1"/>
    <property type="molecule type" value="Genomic_DNA"/>
</dbReference>
<dbReference type="Proteomes" id="UP001266305">
    <property type="component" value="Unassembled WGS sequence"/>
</dbReference>
<protein>
    <submittedName>
        <fullName evidence="2">Uncharacterized protein</fullName>
    </submittedName>
</protein>